<keyword evidence="3" id="KW-1185">Reference proteome</keyword>
<keyword evidence="1" id="KW-0812">Transmembrane</keyword>
<feature type="non-terminal residue" evidence="2">
    <location>
        <position position="1"/>
    </location>
</feature>
<name>A0AAV9Z4P4_9AGAR</name>
<evidence type="ECO:0000313" key="3">
    <source>
        <dbReference type="Proteomes" id="UP001362999"/>
    </source>
</evidence>
<keyword evidence="1" id="KW-1133">Transmembrane helix</keyword>
<proteinExistence type="predicted"/>
<comment type="caution">
    <text evidence="2">The sequence shown here is derived from an EMBL/GenBank/DDBJ whole genome shotgun (WGS) entry which is preliminary data.</text>
</comment>
<protein>
    <submittedName>
        <fullName evidence="2">Uncharacterized protein</fullName>
    </submittedName>
</protein>
<feature type="transmembrane region" description="Helical" evidence="1">
    <location>
        <begin position="78"/>
        <end position="96"/>
    </location>
</feature>
<organism evidence="2 3">
    <name type="scientific">Favolaschia claudopus</name>
    <dbReference type="NCBI Taxonomy" id="2862362"/>
    <lineage>
        <taxon>Eukaryota</taxon>
        <taxon>Fungi</taxon>
        <taxon>Dikarya</taxon>
        <taxon>Basidiomycota</taxon>
        <taxon>Agaricomycotina</taxon>
        <taxon>Agaricomycetes</taxon>
        <taxon>Agaricomycetidae</taxon>
        <taxon>Agaricales</taxon>
        <taxon>Marasmiineae</taxon>
        <taxon>Mycenaceae</taxon>
        <taxon>Favolaschia</taxon>
    </lineage>
</organism>
<dbReference type="Proteomes" id="UP001362999">
    <property type="component" value="Unassembled WGS sequence"/>
</dbReference>
<evidence type="ECO:0000256" key="1">
    <source>
        <dbReference type="SAM" id="Phobius"/>
    </source>
</evidence>
<evidence type="ECO:0000313" key="2">
    <source>
        <dbReference type="EMBL" id="KAK6971332.1"/>
    </source>
</evidence>
<dbReference type="EMBL" id="JAWWNJ010000215">
    <property type="protein sequence ID" value="KAK6971332.1"/>
    <property type="molecule type" value="Genomic_DNA"/>
</dbReference>
<keyword evidence="1" id="KW-0472">Membrane</keyword>
<accession>A0AAV9Z4P4</accession>
<sequence>LRTVCTNIKGQAKAIRAGEVHLMLSLIQLALNVDSLRAERALQCQPKRTVTDKTLAEQYAPGTAENTFRDWVSFGKKLLLLCGGGTLYLLPIIAALDLRTYITRQVSEADLLSLATALRRVKDGMWRPMVHRLMVPIFHMHSSTDGNIETLRLLWNVPRQVGVDRPLETIRFGFRDIEISDKVFDGIQTCFPTLFKRSTEWDSVHVSPWKQLSDPTKLGLPSVYTLKTPLKLKKTKTPVTNANRNQFTDTERDHAGAACIARDIEDLQAKVRQALHIVDNKGQLLSLLFKVPEEYRQLLNDAIMHIHTCMPGEFKDTNSREEFFRYLACHYSWYARYAEKVCLHTLLFYAVSLFLGDRCSCRAS</sequence>
<gene>
    <name evidence="2" type="ORF">R3P38DRAFT_2587298</name>
</gene>
<reference evidence="2 3" key="1">
    <citation type="journal article" date="2024" name="J Genomics">
        <title>Draft genome sequencing and assembly of Favolaschia claudopus CIRM-BRFM 2984 isolated from oak limbs.</title>
        <authorList>
            <person name="Navarro D."/>
            <person name="Drula E."/>
            <person name="Chaduli D."/>
            <person name="Cazenave R."/>
            <person name="Ahrendt S."/>
            <person name="Wang J."/>
            <person name="Lipzen A."/>
            <person name="Daum C."/>
            <person name="Barry K."/>
            <person name="Grigoriev I.V."/>
            <person name="Favel A."/>
            <person name="Rosso M.N."/>
            <person name="Martin F."/>
        </authorList>
    </citation>
    <scope>NUCLEOTIDE SEQUENCE [LARGE SCALE GENOMIC DNA]</scope>
    <source>
        <strain evidence="2 3">CIRM-BRFM 2984</strain>
    </source>
</reference>
<dbReference type="AlphaFoldDB" id="A0AAV9Z4P4"/>